<gene>
    <name evidence="3" type="ORF">LCGC14_2424290</name>
</gene>
<dbReference type="EMBL" id="LAZR01036933">
    <property type="protein sequence ID" value="KKL23545.1"/>
    <property type="molecule type" value="Genomic_DNA"/>
</dbReference>
<dbReference type="Gene3D" id="2.60.40.790">
    <property type="match status" value="1"/>
</dbReference>
<organism evidence="3">
    <name type="scientific">marine sediment metagenome</name>
    <dbReference type="NCBI Taxonomy" id="412755"/>
    <lineage>
        <taxon>unclassified sequences</taxon>
        <taxon>metagenomes</taxon>
        <taxon>ecological metagenomes</taxon>
    </lineage>
</organism>
<dbReference type="AlphaFoldDB" id="A0A0F9BNV7"/>
<dbReference type="PROSITE" id="PS01031">
    <property type="entry name" value="SHSP"/>
    <property type="match status" value="1"/>
</dbReference>
<feature type="compositionally biased region" description="Basic and acidic residues" evidence="1">
    <location>
        <begin position="121"/>
        <end position="151"/>
    </location>
</feature>
<feature type="domain" description="SHSP" evidence="2">
    <location>
        <begin position="68"/>
        <end position="220"/>
    </location>
</feature>
<dbReference type="Pfam" id="PF00011">
    <property type="entry name" value="HSP20"/>
    <property type="match status" value="1"/>
</dbReference>
<protein>
    <recommendedName>
        <fullName evidence="2">SHSP domain-containing protein</fullName>
    </recommendedName>
</protein>
<dbReference type="InterPro" id="IPR008978">
    <property type="entry name" value="HSP20-like_chaperone"/>
</dbReference>
<accession>A0A0F9BNV7</accession>
<reference evidence="3" key="1">
    <citation type="journal article" date="2015" name="Nature">
        <title>Complex archaea that bridge the gap between prokaryotes and eukaryotes.</title>
        <authorList>
            <person name="Spang A."/>
            <person name="Saw J.H."/>
            <person name="Jorgensen S.L."/>
            <person name="Zaremba-Niedzwiedzka K."/>
            <person name="Martijn J."/>
            <person name="Lind A.E."/>
            <person name="van Eijk R."/>
            <person name="Schleper C."/>
            <person name="Guy L."/>
            <person name="Ettema T.J."/>
        </authorList>
    </citation>
    <scope>NUCLEOTIDE SEQUENCE</scope>
</reference>
<comment type="caution">
    <text evidence="3">The sequence shown here is derived from an EMBL/GenBank/DDBJ whole genome shotgun (WGS) entry which is preliminary data.</text>
</comment>
<proteinExistence type="predicted"/>
<evidence type="ECO:0000256" key="1">
    <source>
        <dbReference type="SAM" id="MobiDB-lite"/>
    </source>
</evidence>
<feature type="region of interest" description="Disordered" evidence="1">
    <location>
        <begin position="1"/>
        <end position="26"/>
    </location>
</feature>
<feature type="non-terminal residue" evidence="3">
    <location>
        <position position="1"/>
    </location>
</feature>
<dbReference type="CDD" id="cd06464">
    <property type="entry name" value="ACD_sHsps-like"/>
    <property type="match status" value="1"/>
</dbReference>
<name>A0A0F9BNV7_9ZZZZ</name>
<dbReference type="InterPro" id="IPR002068">
    <property type="entry name" value="A-crystallin/Hsp20_dom"/>
</dbReference>
<evidence type="ECO:0000313" key="3">
    <source>
        <dbReference type="EMBL" id="KKL23545.1"/>
    </source>
</evidence>
<dbReference type="SUPFAM" id="SSF49764">
    <property type="entry name" value="HSP20-like chaperones"/>
    <property type="match status" value="1"/>
</dbReference>
<evidence type="ECO:0000259" key="2">
    <source>
        <dbReference type="PROSITE" id="PS01031"/>
    </source>
</evidence>
<feature type="region of interest" description="Disordered" evidence="1">
    <location>
        <begin position="121"/>
        <end position="157"/>
    </location>
</feature>
<sequence>DKEDFEQIQIKDPSSEDIEQSQKEKKEQEISIKRKLAFPLSQSKDPTSKDSVWGNYRIRTSDSLEIIENEPYYRTPSTNIIESDRQFQLFIELPGLDKKKVSITFQEGILEVIGDIIQKDKDKKDKDKDKKDKDKDKKDKDKEKKDKDKDKKDKKKEKFRAIKGSYLRREYKSPSFYRAFVLPEDILSEDIDASFRNGVLRLNMLKSAAIAKEKHVIDVK</sequence>